<dbReference type="GO" id="GO:0016616">
    <property type="term" value="F:oxidoreductase activity, acting on the CH-OH group of donors, NAD or NADP as acceptor"/>
    <property type="evidence" value="ECO:0007669"/>
    <property type="project" value="TreeGrafter"/>
</dbReference>
<dbReference type="Gene3D" id="3.40.50.720">
    <property type="entry name" value="NAD(P)-binding Rossmann-like Domain"/>
    <property type="match status" value="1"/>
</dbReference>
<dbReference type="InterPro" id="IPR036291">
    <property type="entry name" value="NAD(P)-bd_dom_sf"/>
</dbReference>
<dbReference type="SUPFAM" id="SSF51735">
    <property type="entry name" value="NAD(P)-binding Rossmann-fold domains"/>
    <property type="match status" value="1"/>
</dbReference>
<dbReference type="InterPro" id="IPR020904">
    <property type="entry name" value="Sc_DH/Rdtase_CS"/>
</dbReference>
<protein>
    <submittedName>
        <fullName evidence="2">Unannotated protein</fullName>
    </submittedName>
</protein>
<reference evidence="2" key="1">
    <citation type="submission" date="2020-05" db="EMBL/GenBank/DDBJ databases">
        <authorList>
            <person name="Chiriac C."/>
            <person name="Salcher M."/>
            <person name="Ghai R."/>
            <person name="Kavagutti S V."/>
        </authorList>
    </citation>
    <scope>NUCLEOTIDE SEQUENCE</scope>
</reference>
<dbReference type="Pfam" id="PF13561">
    <property type="entry name" value="adh_short_C2"/>
    <property type="match status" value="1"/>
</dbReference>
<dbReference type="EMBL" id="CAEZWW010000246">
    <property type="protein sequence ID" value="CAB4686438.1"/>
    <property type="molecule type" value="Genomic_DNA"/>
</dbReference>
<dbReference type="PRINTS" id="PR00081">
    <property type="entry name" value="GDHRDH"/>
</dbReference>
<organism evidence="2">
    <name type="scientific">freshwater metagenome</name>
    <dbReference type="NCBI Taxonomy" id="449393"/>
    <lineage>
        <taxon>unclassified sequences</taxon>
        <taxon>metagenomes</taxon>
        <taxon>ecological metagenomes</taxon>
    </lineage>
</organism>
<dbReference type="FunFam" id="3.40.50.720:FF:000084">
    <property type="entry name" value="Short-chain dehydrogenase reductase"/>
    <property type="match status" value="1"/>
</dbReference>
<evidence type="ECO:0000313" key="3">
    <source>
        <dbReference type="EMBL" id="CAB4868401.1"/>
    </source>
</evidence>
<evidence type="ECO:0000313" key="2">
    <source>
        <dbReference type="EMBL" id="CAB4686438.1"/>
    </source>
</evidence>
<proteinExistence type="inferred from homology"/>
<dbReference type="PROSITE" id="PS00061">
    <property type="entry name" value="ADH_SHORT"/>
    <property type="match status" value="1"/>
</dbReference>
<accession>A0A6J6NNU7</accession>
<gene>
    <name evidence="2" type="ORF">UFOPK2310_01536</name>
    <name evidence="3" type="ORF">UFOPK3425_00505</name>
</gene>
<dbReference type="AlphaFoldDB" id="A0A6J6NNU7"/>
<evidence type="ECO:0000256" key="1">
    <source>
        <dbReference type="ARBA" id="ARBA00006484"/>
    </source>
</evidence>
<dbReference type="PANTHER" id="PTHR42760">
    <property type="entry name" value="SHORT-CHAIN DEHYDROGENASES/REDUCTASES FAMILY MEMBER"/>
    <property type="match status" value="1"/>
</dbReference>
<name>A0A6J6NNU7_9ZZZZ</name>
<dbReference type="InterPro" id="IPR002347">
    <property type="entry name" value="SDR_fam"/>
</dbReference>
<sequence length="255" mass="26649">MTSSRFGVNDKVVVVTGAGRGLGRGIAVAFAEGGAQIVLVSRTKSELDETASMVKEAGSVSKVVMADLTDLEGISALASTLWDSFGRVDVVVQAAGRQLRKASADVTVAEWRAILDLNLSAPFLLSAALGKMMVESHVAGRHIFIGSLASKIGLPNVVPYAATKSGVVGVVHGLAREWAAEGITVNAVLPGYFDTELTRDLLSDPVRSNWVMSRIPMGRLGDPQDVASACLFFASDAAKYVTGETLAVDGGWLAT</sequence>
<comment type="similarity">
    <text evidence="1">Belongs to the short-chain dehydrogenases/reductases (SDR) family.</text>
</comment>
<dbReference type="EMBL" id="CAFBLV010000076">
    <property type="protein sequence ID" value="CAB4868401.1"/>
    <property type="molecule type" value="Genomic_DNA"/>
</dbReference>